<evidence type="ECO:0000313" key="4">
    <source>
        <dbReference type="EMBL" id="MWV69612.1"/>
    </source>
</evidence>
<evidence type="ECO:0000313" key="6">
    <source>
        <dbReference type="Proteomes" id="UP000029714"/>
    </source>
</evidence>
<dbReference type="GO" id="GO:0016787">
    <property type="term" value="F:hydrolase activity"/>
    <property type="evidence" value="ECO:0007669"/>
    <property type="project" value="UniProtKB-KW"/>
</dbReference>
<gene>
    <name evidence="4" type="ORF">DCO61_06240</name>
    <name evidence="5" type="ORF">LS64_006305</name>
</gene>
<dbReference type="InterPro" id="IPR011234">
    <property type="entry name" value="Fumarylacetoacetase-like_C"/>
</dbReference>
<name>A0A347VTJ6_9HELI</name>
<dbReference type="OrthoDB" id="5197601at2"/>
<evidence type="ECO:0000256" key="2">
    <source>
        <dbReference type="ARBA" id="ARBA00022723"/>
    </source>
</evidence>
<dbReference type="RefSeq" id="WP_034571258.1">
    <property type="nucleotide sequence ID" value="NZ_JRMP02000008.1"/>
</dbReference>
<reference evidence="5 6" key="1">
    <citation type="journal article" date="2014" name="Genome Announc.">
        <title>Draft genome sequences of eight enterohepatic helicobacter species isolated from both laboratory and wild rodents.</title>
        <authorList>
            <person name="Sheh A."/>
            <person name="Shen Z."/>
            <person name="Fox J.G."/>
        </authorList>
    </citation>
    <scope>NUCLEOTIDE SEQUENCE [LARGE SCALE GENOMIC DNA]</scope>
    <source>
        <strain evidence="5 6">MIT 97-6194</strain>
    </source>
</reference>
<dbReference type="PANTHER" id="PTHR42796">
    <property type="entry name" value="FUMARYLACETOACETATE HYDROLASE DOMAIN-CONTAINING PROTEIN 2A-RELATED"/>
    <property type="match status" value="1"/>
</dbReference>
<reference evidence="4 7" key="4">
    <citation type="submission" date="2019-12" db="EMBL/GenBank/DDBJ databases">
        <title>Multi-Generational Helicobacter saguini Isolates.</title>
        <authorList>
            <person name="Mannion A."/>
            <person name="Shen Z."/>
            <person name="Fox J.G."/>
        </authorList>
    </citation>
    <scope>NUCLEOTIDE SEQUENCE [LARGE SCALE GENOMIC DNA]</scope>
    <source>
        <strain evidence="4">16-048</strain>
        <strain evidence="7">16-048 (F4)</strain>
    </source>
</reference>
<accession>A0A347VTJ6</accession>
<proteinExistence type="inferred from homology"/>
<evidence type="ECO:0000313" key="5">
    <source>
        <dbReference type="EMBL" id="TLD94324.1"/>
    </source>
</evidence>
<sequence length="285" mass="31984">MELKGKLARYIDKGVEFLGLIKDESHIMPLDISNNMNEFIVNFTRFSKVLNTQNPLISLSDVRLLAPIKSPLQDVICLGINYMEHAVESMKFKKENFDGKREEAVYFGKRVNEFSASGDTFCNTNLTKQLDYEVELAVIIGTDARNVSENDTHSHIFGYSIMNDISARDLQLKHKQWYAGKSLEGACPLGPFIVLRDSIDVTNLNIRSYVNGELRQNSNTSKMIFGINYVISELSHYFTLKAGSIISMGTPSGVGMGFNPPKFLQSGDVVKCEIENIGEIVTYIK</sequence>
<dbReference type="SUPFAM" id="SSF56529">
    <property type="entry name" value="FAH"/>
    <property type="match status" value="1"/>
</dbReference>
<comment type="similarity">
    <text evidence="1">Belongs to the FAH family.</text>
</comment>
<keyword evidence="6" id="KW-1185">Reference proteome</keyword>
<protein>
    <submittedName>
        <fullName evidence="5">FAA hydrolase family protein</fullName>
    </submittedName>
    <submittedName>
        <fullName evidence="4">Fumarylacetoacetase</fullName>
    </submittedName>
</protein>
<dbReference type="FunFam" id="3.90.850.10:FF:000002">
    <property type="entry name" value="2-hydroxyhepta-2,4-diene-1,7-dioate isomerase"/>
    <property type="match status" value="1"/>
</dbReference>
<dbReference type="EMBL" id="QBIU01000001">
    <property type="protein sequence ID" value="MWV69612.1"/>
    <property type="molecule type" value="Genomic_DNA"/>
</dbReference>
<keyword evidence="5" id="KW-0378">Hydrolase</keyword>
<dbReference type="InterPro" id="IPR051121">
    <property type="entry name" value="FAH"/>
</dbReference>
<comment type="caution">
    <text evidence="5">The sequence shown here is derived from an EMBL/GenBank/DDBJ whole genome shotgun (WGS) entry which is preliminary data.</text>
</comment>
<keyword evidence="2" id="KW-0479">Metal-binding</keyword>
<dbReference type="AlphaFoldDB" id="A0A347VTJ6"/>
<dbReference type="Gene3D" id="3.90.850.10">
    <property type="entry name" value="Fumarylacetoacetase-like, C-terminal domain"/>
    <property type="match status" value="1"/>
</dbReference>
<evidence type="ECO:0000259" key="3">
    <source>
        <dbReference type="Pfam" id="PF01557"/>
    </source>
</evidence>
<dbReference type="Proteomes" id="UP000029714">
    <property type="component" value="Unassembled WGS sequence"/>
</dbReference>
<reference evidence="5" key="3">
    <citation type="submission" date="2018-04" db="EMBL/GenBank/DDBJ databases">
        <authorList>
            <person name="Sheh A."/>
            <person name="Shen Z."/>
            <person name="Mannion A.J."/>
            <person name="Fox J.G."/>
        </authorList>
    </citation>
    <scope>NUCLEOTIDE SEQUENCE</scope>
    <source>
        <strain evidence="5">MIT 97-6194</strain>
    </source>
</reference>
<dbReference type="GO" id="GO:0019752">
    <property type="term" value="P:carboxylic acid metabolic process"/>
    <property type="evidence" value="ECO:0007669"/>
    <property type="project" value="UniProtKB-ARBA"/>
</dbReference>
<reference evidence="5 6" key="2">
    <citation type="journal article" date="2016" name="Infect. Immun.">
        <title>Helicobacter saguini, a Novel Helicobacter Isolated from Cotton-Top Tamarins with Ulcerative Colitis, Has Proinflammatory Properties and Induces Typhlocolitis and Dysplasia in Gnotobiotic IL-10-/- Mice.</title>
        <authorList>
            <person name="Shen Z."/>
            <person name="Mannion A."/>
            <person name="Whary M.T."/>
            <person name="Muthupalani S."/>
            <person name="Sheh A."/>
            <person name="Feng Y."/>
            <person name="Gong G."/>
            <person name="Vandamme P."/>
            <person name="Holcombe H.R."/>
            <person name="Paster B.J."/>
            <person name="Fox J.G."/>
        </authorList>
    </citation>
    <scope>NUCLEOTIDE SEQUENCE [LARGE SCALE GENOMIC DNA]</scope>
    <source>
        <strain evidence="5 6">MIT 97-6194</strain>
    </source>
</reference>
<dbReference type="Proteomes" id="UP000477070">
    <property type="component" value="Unassembled WGS sequence"/>
</dbReference>
<dbReference type="InterPro" id="IPR036663">
    <property type="entry name" value="Fumarylacetoacetase_C_sf"/>
</dbReference>
<dbReference type="EMBL" id="JRMP02000008">
    <property type="protein sequence ID" value="TLD94324.1"/>
    <property type="molecule type" value="Genomic_DNA"/>
</dbReference>
<dbReference type="GO" id="GO:0046872">
    <property type="term" value="F:metal ion binding"/>
    <property type="evidence" value="ECO:0007669"/>
    <property type="project" value="UniProtKB-KW"/>
</dbReference>
<organism evidence="5 6">
    <name type="scientific">Helicobacter saguini</name>
    <dbReference type="NCBI Taxonomy" id="1548018"/>
    <lineage>
        <taxon>Bacteria</taxon>
        <taxon>Pseudomonadati</taxon>
        <taxon>Campylobacterota</taxon>
        <taxon>Epsilonproteobacteria</taxon>
        <taxon>Campylobacterales</taxon>
        <taxon>Helicobacteraceae</taxon>
        <taxon>Helicobacter</taxon>
    </lineage>
</organism>
<dbReference type="Pfam" id="PF01557">
    <property type="entry name" value="FAA_hydrolase"/>
    <property type="match status" value="1"/>
</dbReference>
<evidence type="ECO:0000313" key="7">
    <source>
        <dbReference type="Proteomes" id="UP000477070"/>
    </source>
</evidence>
<dbReference type="GO" id="GO:0016853">
    <property type="term" value="F:isomerase activity"/>
    <property type="evidence" value="ECO:0007669"/>
    <property type="project" value="UniProtKB-ARBA"/>
</dbReference>
<feature type="domain" description="Fumarylacetoacetase-like C-terminal" evidence="3">
    <location>
        <begin position="75"/>
        <end position="282"/>
    </location>
</feature>
<dbReference type="STRING" id="1548018.LS64_05000"/>
<evidence type="ECO:0000256" key="1">
    <source>
        <dbReference type="ARBA" id="ARBA00010211"/>
    </source>
</evidence>
<dbReference type="PANTHER" id="PTHR42796:SF4">
    <property type="entry name" value="FUMARYLACETOACETATE HYDROLASE DOMAIN-CONTAINING PROTEIN 2A"/>
    <property type="match status" value="1"/>
</dbReference>